<organism evidence="1 2">
    <name type="scientific">Peribacillus asahii</name>
    <dbReference type="NCBI Taxonomy" id="228899"/>
    <lineage>
        <taxon>Bacteria</taxon>
        <taxon>Bacillati</taxon>
        <taxon>Bacillota</taxon>
        <taxon>Bacilli</taxon>
        <taxon>Bacillales</taxon>
        <taxon>Bacillaceae</taxon>
        <taxon>Peribacillus</taxon>
    </lineage>
</organism>
<dbReference type="Proteomes" id="UP000266016">
    <property type="component" value="Unassembled WGS sequence"/>
</dbReference>
<protein>
    <submittedName>
        <fullName evidence="1">Heptaprenyl diphosphate synthase component 1</fullName>
    </submittedName>
</protein>
<name>A0A398BN81_9BACI</name>
<dbReference type="EMBL" id="QWVS01000002">
    <property type="protein sequence ID" value="RID89240.1"/>
    <property type="molecule type" value="Genomic_DNA"/>
</dbReference>
<dbReference type="RefSeq" id="WP_119115350.1">
    <property type="nucleotide sequence ID" value="NZ_QWVS01000002.1"/>
</dbReference>
<accession>A0A398BN81</accession>
<evidence type="ECO:0000313" key="1">
    <source>
        <dbReference type="EMBL" id="RID89240.1"/>
    </source>
</evidence>
<evidence type="ECO:0000313" key="2">
    <source>
        <dbReference type="Proteomes" id="UP000266016"/>
    </source>
</evidence>
<comment type="caution">
    <text evidence="1">The sequence shown here is derived from an EMBL/GenBank/DDBJ whole genome shotgun (WGS) entry which is preliminary data.</text>
</comment>
<dbReference type="Pfam" id="PF07307">
    <property type="entry name" value="HEPPP_synt_1"/>
    <property type="match status" value="1"/>
</dbReference>
<reference evidence="1 2" key="1">
    <citation type="submission" date="2018-08" db="EMBL/GenBank/DDBJ databases">
        <title>Bacillus jemisoniae sp. nov., Bacillus chryseoplanitiae sp. nov., Bacillus resnikiae sp. nov., and Bacillus frankliniae sp. nov., isolated from Viking spacecraft and associated surfaces.</title>
        <authorList>
            <person name="Seuylemezian A."/>
            <person name="Vaishampayan P."/>
        </authorList>
    </citation>
    <scope>NUCLEOTIDE SEQUENCE [LARGE SCALE GENOMIC DNA]</scope>
    <source>
        <strain evidence="1 2">MA001</strain>
    </source>
</reference>
<sequence length="274" mass="31752">MLNIINDVKELRQLIKTKAHHSYLQKYIEEPFVDEDKLLLLWGLFNELEIPDNERNHYMLSTMLVQIALDTHEKVSNTNVMGSPGLLKNRQLTVLAGDYYSGLYYQVLAEVGNINMIRALSSAVKKINDHKILLYQYTLNNIPDLLNSFRAVEASLIYKIAEYYQKPVWMDGAENLLLLKRLHREKEQYRETGQSLLVEGIRLILFPHIAMEVELSKEQLLQVENTMDSCIEYAIQSVKQSKGELSLANVELHQRMDDMLSFTELKVNSYVKEG</sequence>
<dbReference type="InterPro" id="IPR009920">
    <property type="entry name" value="HEPPP_synth_su1"/>
</dbReference>
<keyword evidence="2" id="KW-1185">Reference proteome</keyword>
<proteinExistence type="predicted"/>
<dbReference type="GO" id="GO:0009234">
    <property type="term" value="P:menaquinone biosynthetic process"/>
    <property type="evidence" value="ECO:0007669"/>
    <property type="project" value="InterPro"/>
</dbReference>
<dbReference type="AlphaFoldDB" id="A0A398BN81"/>
<dbReference type="Gene3D" id="1.20.120.1450">
    <property type="match status" value="1"/>
</dbReference>
<gene>
    <name evidence="1" type="ORF">D1953_01350</name>
</gene>